<name>A0A9J6RQF6_9GAMM</name>
<dbReference type="SUPFAM" id="SSF51556">
    <property type="entry name" value="Metallo-dependent hydrolases"/>
    <property type="match status" value="1"/>
</dbReference>
<sequence>MRLKSVLSCLLCLWINNAAAESYLIKNARLYTAAGTDSSADVLLVDGRIKTIGNNINVDEKITTIAANGAVLTPALFNSYTHLGVSEIDAIASTVDTYSQNSQLTAALKIADAFNPSSVMIPHNRSNGLHYALVVPESAAGLFAGQATLVKLASQAYVVDDSVAVVVQLGEQGQALAGGSRAAAMALLRQALDEAQHYASNQAAANKGQRWQYSNSYADLAALQAVVKGRKPLLVKVSRAADIQQVLVLAKQYQLNIILAGAQEGWKVAEAIAAAKVPVIMDPIENLPLAYETLAARLDNAQLLQQAGVTLLFTGMSWHNTHNAYLVRQSAGNAVANGLTKASAMAAITANPAAVFGLNKQGDIKEGYAADLVLWNGDPLEVMSYPRMVFVDGKPVSQHSRQQQLRDRYYSRAQRAKP</sequence>
<dbReference type="Pfam" id="PF01979">
    <property type="entry name" value="Amidohydro_1"/>
    <property type="match status" value="1"/>
</dbReference>
<evidence type="ECO:0000313" key="4">
    <source>
        <dbReference type="EMBL" id="MCZ0866934.1"/>
    </source>
</evidence>
<dbReference type="AlphaFoldDB" id="A0A9J6RQF6"/>
<proteinExistence type="predicted"/>
<dbReference type="Gene3D" id="3.20.20.140">
    <property type="entry name" value="Metal-dependent hydrolases"/>
    <property type="match status" value="1"/>
</dbReference>
<organism evidence="4 5">
    <name type="scientific">Dasania phycosphaerae</name>
    <dbReference type="NCBI Taxonomy" id="2950436"/>
    <lineage>
        <taxon>Bacteria</taxon>
        <taxon>Pseudomonadati</taxon>
        <taxon>Pseudomonadota</taxon>
        <taxon>Gammaproteobacteria</taxon>
        <taxon>Cellvibrionales</taxon>
        <taxon>Spongiibacteraceae</taxon>
        <taxon>Dasania</taxon>
    </lineage>
</organism>
<dbReference type="InterPro" id="IPR011059">
    <property type="entry name" value="Metal-dep_hydrolase_composite"/>
</dbReference>
<feature type="signal peptide" evidence="2">
    <location>
        <begin position="1"/>
        <end position="20"/>
    </location>
</feature>
<dbReference type="InterPro" id="IPR032466">
    <property type="entry name" value="Metal_Hydrolase"/>
</dbReference>
<dbReference type="RefSeq" id="WP_258332885.1">
    <property type="nucleotide sequence ID" value="NZ_JAPTGG010000019.1"/>
</dbReference>
<dbReference type="InterPro" id="IPR051781">
    <property type="entry name" value="Metallo-dep_Hydrolase"/>
</dbReference>
<dbReference type="Gene3D" id="2.30.40.10">
    <property type="entry name" value="Urease, subunit C, domain 1"/>
    <property type="match status" value="1"/>
</dbReference>
<feature type="chain" id="PRO_5039921371" evidence="2">
    <location>
        <begin position="21"/>
        <end position="418"/>
    </location>
</feature>
<protein>
    <submittedName>
        <fullName evidence="4">Amidohydrolase family protein</fullName>
    </submittedName>
</protein>
<keyword evidence="2" id="KW-0732">Signal</keyword>
<dbReference type="Proteomes" id="UP001069090">
    <property type="component" value="Unassembled WGS sequence"/>
</dbReference>
<feature type="domain" description="Amidohydrolase-related" evidence="3">
    <location>
        <begin position="321"/>
        <end position="395"/>
    </location>
</feature>
<keyword evidence="5" id="KW-1185">Reference proteome</keyword>
<evidence type="ECO:0000259" key="3">
    <source>
        <dbReference type="Pfam" id="PF01979"/>
    </source>
</evidence>
<dbReference type="SUPFAM" id="SSF51338">
    <property type="entry name" value="Composite domain of metallo-dependent hydrolases"/>
    <property type="match status" value="1"/>
</dbReference>
<evidence type="ECO:0000256" key="1">
    <source>
        <dbReference type="SAM" id="MobiDB-lite"/>
    </source>
</evidence>
<dbReference type="GO" id="GO:0016810">
    <property type="term" value="F:hydrolase activity, acting on carbon-nitrogen (but not peptide) bonds"/>
    <property type="evidence" value="ECO:0007669"/>
    <property type="project" value="InterPro"/>
</dbReference>
<gene>
    <name evidence="4" type="ORF">O0V09_17140</name>
</gene>
<dbReference type="PANTHER" id="PTHR43135:SF3">
    <property type="entry name" value="ALPHA-D-RIBOSE 1-METHYLPHOSPHONATE 5-TRIPHOSPHATE DIPHOSPHATASE"/>
    <property type="match status" value="1"/>
</dbReference>
<dbReference type="EMBL" id="JAPTGG010000019">
    <property type="protein sequence ID" value="MCZ0866934.1"/>
    <property type="molecule type" value="Genomic_DNA"/>
</dbReference>
<evidence type="ECO:0000256" key="2">
    <source>
        <dbReference type="SAM" id="SignalP"/>
    </source>
</evidence>
<evidence type="ECO:0000313" key="5">
    <source>
        <dbReference type="Proteomes" id="UP001069090"/>
    </source>
</evidence>
<accession>A0A9J6RQF6</accession>
<dbReference type="InterPro" id="IPR006680">
    <property type="entry name" value="Amidohydro-rel"/>
</dbReference>
<comment type="caution">
    <text evidence="4">The sequence shown here is derived from an EMBL/GenBank/DDBJ whole genome shotgun (WGS) entry which is preliminary data.</text>
</comment>
<feature type="region of interest" description="Disordered" evidence="1">
    <location>
        <begin position="396"/>
        <end position="418"/>
    </location>
</feature>
<dbReference type="PANTHER" id="PTHR43135">
    <property type="entry name" value="ALPHA-D-RIBOSE 1-METHYLPHOSPHONATE 5-TRIPHOSPHATE DIPHOSPHATASE"/>
    <property type="match status" value="1"/>
</dbReference>
<reference evidence="4 5" key="1">
    <citation type="submission" date="2022-12" db="EMBL/GenBank/DDBJ databases">
        <title>Dasania phycosphaerae sp. nov., isolated from particulate material of the south coast of Korea.</title>
        <authorList>
            <person name="Jiang Y."/>
        </authorList>
    </citation>
    <scope>NUCLEOTIDE SEQUENCE [LARGE SCALE GENOMIC DNA]</scope>
    <source>
        <strain evidence="4 5">GY-19</strain>
    </source>
</reference>